<organism evidence="2 3">
    <name type="scientific">Hibiscus sabdariffa</name>
    <name type="common">roselle</name>
    <dbReference type="NCBI Taxonomy" id="183260"/>
    <lineage>
        <taxon>Eukaryota</taxon>
        <taxon>Viridiplantae</taxon>
        <taxon>Streptophyta</taxon>
        <taxon>Embryophyta</taxon>
        <taxon>Tracheophyta</taxon>
        <taxon>Spermatophyta</taxon>
        <taxon>Magnoliopsida</taxon>
        <taxon>eudicotyledons</taxon>
        <taxon>Gunneridae</taxon>
        <taxon>Pentapetalae</taxon>
        <taxon>rosids</taxon>
        <taxon>malvids</taxon>
        <taxon>Malvales</taxon>
        <taxon>Malvaceae</taxon>
        <taxon>Malvoideae</taxon>
        <taxon>Hibiscus</taxon>
    </lineage>
</organism>
<reference evidence="2 3" key="1">
    <citation type="journal article" date="2024" name="G3 (Bethesda)">
        <title>Genome assembly of Hibiscus sabdariffa L. provides insights into metabolisms of medicinal natural products.</title>
        <authorList>
            <person name="Kim T."/>
        </authorList>
    </citation>
    <scope>NUCLEOTIDE SEQUENCE [LARGE SCALE GENOMIC DNA]</scope>
    <source>
        <strain evidence="2">TK-2024</strain>
        <tissue evidence="2">Old leaves</tissue>
    </source>
</reference>
<keyword evidence="3" id="KW-1185">Reference proteome</keyword>
<evidence type="ECO:0000256" key="1">
    <source>
        <dbReference type="SAM" id="MobiDB-lite"/>
    </source>
</evidence>
<proteinExistence type="predicted"/>
<sequence length="148" mass="17929">MTVGHYISGYIFRLHDHISFTKFSILSLQESTQKKGVWKKRALKMIKEIPEIHWRVQKLRLGGQENDEYQWRLGRQGLQGKAPARFRYWRAYESKMTLRNQRLVLHHHRYPRKKKKKKKISTISKWGSYKRDETKKTGRADKETRTKM</sequence>
<feature type="compositionally biased region" description="Basic residues" evidence="1">
    <location>
        <begin position="109"/>
        <end position="120"/>
    </location>
</feature>
<evidence type="ECO:0000313" key="2">
    <source>
        <dbReference type="EMBL" id="KAK8568922.1"/>
    </source>
</evidence>
<accession>A0ABR2F1U0</accession>
<dbReference type="EMBL" id="JBBPBM010000009">
    <property type="protein sequence ID" value="KAK8568922.1"/>
    <property type="molecule type" value="Genomic_DNA"/>
</dbReference>
<feature type="compositionally biased region" description="Basic and acidic residues" evidence="1">
    <location>
        <begin position="129"/>
        <end position="148"/>
    </location>
</feature>
<evidence type="ECO:0000313" key="3">
    <source>
        <dbReference type="Proteomes" id="UP001472677"/>
    </source>
</evidence>
<protein>
    <submittedName>
        <fullName evidence="2">Uncharacterized protein</fullName>
    </submittedName>
</protein>
<gene>
    <name evidence="2" type="ORF">V6N12_007456</name>
</gene>
<name>A0ABR2F1U0_9ROSI</name>
<feature type="region of interest" description="Disordered" evidence="1">
    <location>
        <begin position="109"/>
        <end position="148"/>
    </location>
</feature>
<comment type="caution">
    <text evidence="2">The sequence shown here is derived from an EMBL/GenBank/DDBJ whole genome shotgun (WGS) entry which is preliminary data.</text>
</comment>
<dbReference type="Proteomes" id="UP001472677">
    <property type="component" value="Unassembled WGS sequence"/>
</dbReference>